<keyword evidence="25" id="KW-1185">Reference proteome</keyword>
<keyword evidence="12 19" id="KW-0862">Zinc</keyword>
<dbReference type="InterPro" id="IPR013083">
    <property type="entry name" value="Znf_RING/FYVE/PHD"/>
</dbReference>
<feature type="compositionally biased region" description="Polar residues" evidence="20">
    <location>
        <begin position="364"/>
        <end position="374"/>
    </location>
</feature>
<dbReference type="SUPFAM" id="SSF57850">
    <property type="entry name" value="RING/U-box"/>
    <property type="match status" value="1"/>
</dbReference>
<keyword evidence="14 18" id="KW-0234">DNA repair</keyword>
<accession>A0ABR2VA68</accession>
<reference evidence="24 25" key="1">
    <citation type="journal article" date="2024" name="J. Plant Pathol.">
        <title>Sequence and assembly of the genome of Seiridium unicorne, isolate CBS 538.82, causal agent of cypress canker disease.</title>
        <authorList>
            <person name="Scali E."/>
            <person name="Rocca G.D."/>
            <person name="Danti R."/>
            <person name="Garbelotto M."/>
            <person name="Barberini S."/>
            <person name="Baroncelli R."/>
            <person name="Emiliani G."/>
        </authorList>
    </citation>
    <scope>NUCLEOTIDE SEQUENCE [LARGE SCALE GENOMIC DNA]</scope>
    <source>
        <strain evidence="24 25">BM-138-508</strain>
    </source>
</reference>
<evidence type="ECO:0000256" key="6">
    <source>
        <dbReference type="ARBA" id="ARBA00015551"/>
    </source>
</evidence>
<dbReference type="PROSITE" id="PS00518">
    <property type="entry name" value="ZF_RING_1"/>
    <property type="match status" value="1"/>
</dbReference>
<comment type="function">
    <text evidence="19">E3 RING-finger protein, member of the UBC2/RAD6 epistasis group. Associates to the E2 ubiquitin conjugating enzyme UBC2/RAD6 to form the UBC2-RAD18 ubiquitin ligase complex involved in postreplicative repair (PRR) of damaged DNA.</text>
</comment>
<dbReference type="InterPro" id="IPR039577">
    <property type="entry name" value="Rad18"/>
</dbReference>
<dbReference type="Pfam" id="PF02037">
    <property type="entry name" value="SAP"/>
    <property type="match status" value="1"/>
</dbReference>
<comment type="subunit">
    <text evidence="19">Interacts with E2 UBC2, forming a complex with ubiquitin ligase activity.</text>
</comment>
<evidence type="ECO:0000256" key="19">
    <source>
        <dbReference type="RuleBase" id="RU368093"/>
    </source>
</evidence>
<dbReference type="Proteomes" id="UP001408356">
    <property type="component" value="Unassembled WGS sequence"/>
</dbReference>
<dbReference type="NCBIfam" id="TIGR00599">
    <property type="entry name" value="rad18"/>
    <property type="match status" value="1"/>
</dbReference>
<keyword evidence="9 18" id="KW-0227">DNA damage</keyword>
<dbReference type="PROSITE" id="PS50800">
    <property type="entry name" value="SAP"/>
    <property type="match status" value="1"/>
</dbReference>
<dbReference type="SMART" id="SM00513">
    <property type="entry name" value="SAP"/>
    <property type="match status" value="1"/>
</dbReference>
<comment type="pathway">
    <text evidence="3 19">Protein modification; protein ubiquitination.</text>
</comment>
<evidence type="ECO:0000256" key="2">
    <source>
        <dbReference type="ARBA" id="ARBA00004123"/>
    </source>
</evidence>
<dbReference type="PROSITE" id="PS50089">
    <property type="entry name" value="ZF_RING_2"/>
    <property type="match status" value="1"/>
</dbReference>
<evidence type="ECO:0000259" key="21">
    <source>
        <dbReference type="PROSITE" id="PS50089"/>
    </source>
</evidence>
<evidence type="ECO:0000256" key="14">
    <source>
        <dbReference type="ARBA" id="ARBA00023204"/>
    </source>
</evidence>
<keyword evidence="13 19" id="KW-0238">DNA-binding</keyword>
<feature type="domain" description="UBZ4-type" evidence="23">
    <location>
        <begin position="173"/>
        <end position="201"/>
    </location>
</feature>
<comment type="similarity">
    <text evidence="4 19">Belongs to the RAD18 family.</text>
</comment>
<evidence type="ECO:0000256" key="12">
    <source>
        <dbReference type="ARBA" id="ARBA00022833"/>
    </source>
</evidence>
<protein>
    <recommendedName>
        <fullName evidence="6 19">Postreplication repair E3 ubiquitin-protein ligase RAD18</fullName>
        <ecNumber evidence="5 19">2.3.2.27</ecNumber>
    </recommendedName>
    <alternativeName>
        <fullName evidence="16 19">RING-type E3 ubiquitin transferase RAD18</fullName>
    </alternativeName>
</protein>
<dbReference type="Gene3D" id="3.30.40.10">
    <property type="entry name" value="Zinc/RING finger domain, C3HC4 (zinc finger)"/>
    <property type="match status" value="1"/>
</dbReference>
<dbReference type="PROSITE" id="PS51908">
    <property type="entry name" value="ZF_UBZ4"/>
    <property type="match status" value="1"/>
</dbReference>
<evidence type="ECO:0000256" key="20">
    <source>
        <dbReference type="SAM" id="MobiDB-lite"/>
    </source>
</evidence>
<dbReference type="InterPro" id="IPR004580">
    <property type="entry name" value="Rad18_fungi"/>
</dbReference>
<dbReference type="PANTHER" id="PTHR14134:SF2">
    <property type="entry name" value="E3 UBIQUITIN-PROTEIN LIGASE RAD18"/>
    <property type="match status" value="1"/>
</dbReference>
<evidence type="ECO:0000256" key="5">
    <source>
        <dbReference type="ARBA" id="ARBA00012483"/>
    </source>
</evidence>
<feature type="domain" description="SAP" evidence="22">
    <location>
        <begin position="243"/>
        <end position="277"/>
    </location>
</feature>
<dbReference type="EC" id="2.3.2.27" evidence="5 19"/>
<dbReference type="InterPro" id="IPR003034">
    <property type="entry name" value="SAP_dom"/>
</dbReference>
<gene>
    <name evidence="24" type="ORF">SUNI508_03813</name>
</gene>
<evidence type="ECO:0000256" key="7">
    <source>
        <dbReference type="ARBA" id="ARBA00022679"/>
    </source>
</evidence>
<feature type="region of interest" description="Disordered" evidence="20">
    <location>
        <begin position="191"/>
        <end position="213"/>
    </location>
</feature>
<dbReference type="InterPro" id="IPR001841">
    <property type="entry name" value="Znf_RING"/>
</dbReference>
<comment type="caution">
    <text evidence="24">The sequence shown here is derived from an EMBL/GenBank/DDBJ whole genome shotgun (WGS) entry which is preliminary data.</text>
</comment>
<dbReference type="EMBL" id="JARVKF010000057">
    <property type="protein sequence ID" value="KAK9423797.1"/>
    <property type="molecule type" value="Genomic_DNA"/>
</dbReference>
<keyword evidence="8 19" id="KW-0479">Metal-binding</keyword>
<evidence type="ECO:0000256" key="16">
    <source>
        <dbReference type="ARBA" id="ARBA00031783"/>
    </source>
</evidence>
<dbReference type="PANTHER" id="PTHR14134">
    <property type="entry name" value="E3 UBIQUITIN-PROTEIN LIGASE RAD18"/>
    <property type="match status" value="1"/>
</dbReference>
<dbReference type="SMART" id="SM00184">
    <property type="entry name" value="RING"/>
    <property type="match status" value="1"/>
</dbReference>
<keyword evidence="10 17" id="KW-0863">Zinc-finger</keyword>
<comment type="subcellular location">
    <subcellularLocation>
        <location evidence="2 19">Nucleus</location>
    </subcellularLocation>
</comment>
<sequence length="440" mass="49047">MNDQGSVEVSDSTDWLTTPLPGLAAVESALRCQVCKDFYKTPMLTSCNHTFCSLCIRRALSNDGKCPLCRANEQEIRLRSNWSMEEVVGAFMKTRQTVLELAQKPQTSLVQTVTSPKRRLEDITAEELREPKRLRSSARLSASRGALATAEMARQEVDVFTPQEEETNFDDGLVACPICLTRMKETQVDRHLDNACPGSPQPESRRKPNSRDQSILMNGYQSVVMHSSKAIMKRPDRLPTVNYSMLKDAQLRKKLAELGISTLGDRKMLERRHREWMTIWNANCDALHPRKKADLLQDLNTWENTLGSRAPTASRSINLGVQIKDKDFDHQAWSTQHDSSFRDLIANARKNVVKAKQIAKAESSDSAPLGTSETPHTDQDHSTPNDTQVRVIGVSSDKPISIHDGEPPAMPIAFRADAGLPTLEPADASSSVDRIANQMS</sequence>
<dbReference type="Pfam" id="PF13923">
    <property type="entry name" value="zf-C3HC4_2"/>
    <property type="match status" value="1"/>
</dbReference>
<evidence type="ECO:0000313" key="24">
    <source>
        <dbReference type="EMBL" id="KAK9423797.1"/>
    </source>
</evidence>
<comment type="catalytic activity">
    <reaction evidence="1 19">
        <text>S-ubiquitinyl-[E2 ubiquitin-conjugating enzyme]-L-cysteine + [acceptor protein]-L-lysine = [E2 ubiquitin-conjugating enzyme]-L-cysteine + N(6)-ubiquitinyl-[acceptor protein]-L-lysine.</text>
        <dbReference type="EC" id="2.3.2.27"/>
    </reaction>
</comment>
<evidence type="ECO:0000256" key="3">
    <source>
        <dbReference type="ARBA" id="ARBA00004906"/>
    </source>
</evidence>
<dbReference type="InterPro" id="IPR006642">
    <property type="entry name" value="Rad18_UBZ4"/>
</dbReference>
<evidence type="ECO:0000313" key="25">
    <source>
        <dbReference type="Proteomes" id="UP001408356"/>
    </source>
</evidence>
<evidence type="ECO:0000256" key="1">
    <source>
        <dbReference type="ARBA" id="ARBA00000900"/>
    </source>
</evidence>
<keyword evidence="7 19" id="KW-0808">Transferase</keyword>
<organism evidence="24 25">
    <name type="scientific">Seiridium unicorne</name>
    <dbReference type="NCBI Taxonomy" id="138068"/>
    <lineage>
        <taxon>Eukaryota</taxon>
        <taxon>Fungi</taxon>
        <taxon>Dikarya</taxon>
        <taxon>Ascomycota</taxon>
        <taxon>Pezizomycotina</taxon>
        <taxon>Sordariomycetes</taxon>
        <taxon>Xylariomycetidae</taxon>
        <taxon>Amphisphaeriales</taxon>
        <taxon>Sporocadaceae</taxon>
        <taxon>Seiridium</taxon>
    </lineage>
</organism>
<evidence type="ECO:0000256" key="13">
    <source>
        <dbReference type="ARBA" id="ARBA00023125"/>
    </source>
</evidence>
<evidence type="ECO:0000259" key="23">
    <source>
        <dbReference type="PROSITE" id="PS51908"/>
    </source>
</evidence>
<evidence type="ECO:0000256" key="18">
    <source>
        <dbReference type="PROSITE-ProRule" id="PRU01256"/>
    </source>
</evidence>
<evidence type="ECO:0000256" key="15">
    <source>
        <dbReference type="ARBA" id="ARBA00023242"/>
    </source>
</evidence>
<evidence type="ECO:0000259" key="22">
    <source>
        <dbReference type="PROSITE" id="PS50800"/>
    </source>
</evidence>
<evidence type="ECO:0000256" key="17">
    <source>
        <dbReference type="PROSITE-ProRule" id="PRU00175"/>
    </source>
</evidence>
<dbReference type="SMART" id="SM00734">
    <property type="entry name" value="ZnF_Rad18"/>
    <property type="match status" value="1"/>
</dbReference>
<evidence type="ECO:0000256" key="9">
    <source>
        <dbReference type="ARBA" id="ARBA00022763"/>
    </source>
</evidence>
<dbReference type="InterPro" id="IPR017907">
    <property type="entry name" value="Znf_RING_CS"/>
</dbReference>
<feature type="region of interest" description="Disordered" evidence="20">
    <location>
        <begin position="358"/>
        <end position="387"/>
    </location>
</feature>
<evidence type="ECO:0000256" key="8">
    <source>
        <dbReference type="ARBA" id="ARBA00022723"/>
    </source>
</evidence>
<evidence type="ECO:0000256" key="4">
    <source>
        <dbReference type="ARBA" id="ARBA00009506"/>
    </source>
</evidence>
<keyword evidence="15 19" id="KW-0539">Nucleus</keyword>
<feature type="domain" description="RING-type" evidence="21">
    <location>
        <begin position="32"/>
        <end position="70"/>
    </location>
</feature>
<keyword evidence="11 19" id="KW-0833">Ubl conjugation pathway</keyword>
<name>A0ABR2VA68_9PEZI</name>
<evidence type="ECO:0000256" key="11">
    <source>
        <dbReference type="ARBA" id="ARBA00022786"/>
    </source>
</evidence>
<proteinExistence type="inferred from homology"/>
<evidence type="ECO:0000256" key="10">
    <source>
        <dbReference type="ARBA" id="ARBA00022771"/>
    </source>
</evidence>